<sequence>MAKISRIVAGYAASITYVGSRIWQNDIPNTACGLVRILCYSENIFLLMRLCFSIIIGRRSSMLSLEFLDIHAFDSVPLINKAEDWIYFPAKAKQQGKLR</sequence>
<dbReference type="RefSeq" id="WP_229954187.1">
    <property type="nucleotide sequence ID" value="NZ_BAAAEM010000002.1"/>
</dbReference>
<comment type="caution">
    <text evidence="1">The sequence shown here is derived from an EMBL/GenBank/DDBJ whole genome shotgun (WGS) entry which is preliminary data.</text>
</comment>
<dbReference type="EMBL" id="BAAAEM010000002">
    <property type="protein sequence ID" value="GAA0465478.1"/>
    <property type="molecule type" value="Genomic_DNA"/>
</dbReference>
<reference evidence="1 2" key="1">
    <citation type="journal article" date="2019" name="Int. J. Syst. Evol. Microbiol.">
        <title>The Global Catalogue of Microorganisms (GCM) 10K type strain sequencing project: providing services to taxonomists for standard genome sequencing and annotation.</title>
        <authorList>
            <consortium name="The Broad Institute Genomics Platform"/>
            <consortium name="The Broad Institute Genome Sequencing Center for Infectious Disease"/>
            <person name="Wu L."/>
            <person name="Ma J."/>
        </authorList>
    </citation>
    <scope>NUCLEOTIDE SEQUENCE [LARGE SCALE GENOMIC DNA]</scope>
    <source>
        <strain evidence="1 2">JCM 14162</strain>
    </source>
</reference>
<evidence type="ECO:0000313" key="1">
    <source>
        <dbReference type="EMBL" id="GAA0465478.1"/>
    </source>
</evidence>
<protein>
    <submittedName>
        <fullName evidence="1">Uncharacterized protein</fullName>
    </submittedName>
</protein>
<evidence type="ECO:0000313" key="2">
    <source>
        <dbReference type="Proteomes" id="UP001500713"/>
    </source>
</evidence>
<dbReference type="Proteomes" id="UP001500713">
    <property type="component" value="Unassembled WGS sequence"/>
</dbReference>
<organism evidence="1 2">
    <name type="scientific">Parasphingorhabdus litoris</name>
    <dbReference type="NCBI Taxonomy" id="394733"/>
    <lineage>
        <taxon>Bacteria</taxon>
        <taxon>Pseudomonadati</taxon>
        <taxon>Pseudomonadota</taxon>
        <taxon>Alphaproteobacteria</taxon>
        <taxon>Sphingomonadales</taxon>
        <taxon>Sphingomonadaceae</taxon>
        <taxon>Parasphingorhabdus</taxon>
    </lineage>
</organism>
<proteinExistence type="predicted"/>
<gene>
    <name evidence="1" type="ORF">GCM10009096_02580</name>
</gene>
<name>A0ABN1A1S0_9SPHN</name>
<keyword evidence="2" id="KW-1185">Reference proteome</keyword>
<accession>A0ABN1A1S0</accession>